<dbReference type="EMBL" id="CM043017">
    <property type="protein sequence ID" value="KAI4466404.1"/>
    <property type="molecule type" value="Genomic_DNA"/>
</dbReference>
<keyword evidence="2" id="KW-1185">Reference proteome</keyword>
<accession>A0ACB9THZ3</accession>
<reference evidence="1" key="1">
    <citation type="submission" date="2022-04" db="EMBL/GenBank/DDBJ databases">
        <title>Chromosome-scale genome assembly of Holotrichia oblita Faldermann.</title>
        <authorList>
            <person name="Rongchong L."/>
        </authorList>
    </citation>
    <scope>NUCLEOTIDE SEQUENCE</scope>
    <source>
        <strain evidence="1">81SQS9</strain>
    </source>
</reference>
<gene>
    <name evidence="1" type="ORF">MML48_3g00013777</name>
</gene>
<sequence>MVRDYKKRTNRQSWSTEAMNSAVEAVISGQSGCLKASNQFDVPQSTLERYVKKIRENSDYNIDKRAGKFKNVFTEEQELELAMGKKNRGMRANWTEDMMSEALMLINKGMSQREVEKQCGIARTTLRNHIKSGSCKRKLGRRGILSEEEEH</sequence>
<evidence type="ECO:0000313" key="2">
    <source>
        <dbReference type="Proteomes" id="UP001056778"/>
    </source>
</evidence>
<organism evidence="1 2">
    <name type="scientific">Holotrichia oblita</name>
    <name type="common">Chafer beetle</name>
    <dbReference type="NCBI Taxonomy" id="644536"/>
    <lineage>
        <taxon>Eukaryota</taxon>
        <taxon>Metazoa</taxon>
        <taxon>Ecdysozoa</taxon>
        <taxon>Arthropoda</taxon>
        <taxon>Hexapoda</taxon>
        <taxon>Insecta</taxon>
        <taxon>Pterygota</taxon>
        <taxon>Neoptera</taxon>
        <taxon>Endopterygota</taxon>
        <taxon>Coleoptera</taxon>
        <taxon>Polyphaga</taxon>
        <taxon>Scarabaeiformia</taxon>
        <taxon>Scarabaeidae</taxon>
        <taxon>Melolonthinae</taxon>
        <taxon>Holotrichia</taxon>
    </lineage>
</organism>
<comment type="caution">
    <text evidence="1">The sequence shown here is derived from an EMBL/GenBank/DDBJ whole genome shotgun (WGS) entry which is preliminary data.</text>
</comment>
<proteinExistence type="predicted"/>
<dbReference type="Proteomes" id="UP001056778">
    <property type="component" value="Chromosome 3"/>
</dbReference>
<evidence type="ECO:0000313" key="1">
    <source>
        <dbReference type="EMBL" id="KAI4466404.1"/>
    </source>
</evidence>
<name>A0ACB9THZ3_HOLOL</name>
<protein>
    <submittedName>
        <fullName evidence="1">Homeobox-like domain superfamily</fullName>
    </submittedName>
</protein>